<evidence type="ECO:0000313" key="2">
    <source>
        <dbReference type="Proteomes" id="UP001228049"/>
    </source>
</evidence>
<evidence type="ECO:0000313" key="1">
    <source>
        <dbReference type="EMBL" id="KAK1894207.1"/>
    </source>
</evidence>
<accession>A0AAD9C1F0</accession>
<dbReference type="AlphaFoldDB" id="A0AAD9C1F0"/>
<dbReference type="Proteomes" id="UP001228049">
    <property type="component" value="Unassembled WGS sequence"/>
</dbReference>
<dbReference type="EMBL" id="JASDAP010000011">
    <property type="protein sequence ID" value="KAK1894207.1"/>
    <property type="molecule type" value="Genomic_DNA"/>
</dbReference>
<organism evidence="1 2">
    <name type="scientific">Dissostichus eleginoides</name>
    <name type="common">Patagonian toothfish</name>
    <name type="synonym">Dissostichus amissus</name>
    <dbReference type="NCBI Taxonomy" id="100907"/>
    <lineage>
        <taxon>Eukaryota</taxon>
        <taxon>Metazoa</taxon>
        <taxon>Chordata</taxon>
        <taxon>Craniata</taxon>
        <taxon>Vertebrata</taxon>
        <taxon>Euteleostomi</taxon>
        <taxon>Actinopterygii</taxon>
        <taxon>Neopterygii</taxon>
        <taxon>Teleostei</taxon>
        <taxon>Neoteleostei</taxon>
        <taxon>Acanthomorphata</taxon>
        <taxon>Eupercaria</taxon>
        <taxon>Perciformes</taxon>
        <taxon>Notothenioidei</taxon>
        <taxon>Nototheniidae</taxon>
        <taxon>Dissostichus</taxon>
    </lineage>
</organism>
<dbReference type="GO" id="GO:0006508">
    <property type="term" value="P:proteolysis"/>
    <property type="evidence" value="ECO:0007669"/>
    <property type="project" value="UniProtKB-KW"/>
</dbReference>
<name>A0AAD9C1F0_DISEL</name>
<gene>
    <name evidence="1" type="ORF">KUDE01_019666</name>
</gene>
<keyword evidence="1" id="KW-0645">Protease</keyword>
<comment type="caution">
    <text evidence="1">The sequence shown here is derived from an EMBL/GenBank/DDBJ whole genome shotgun (WGS) entry which is preliminary data.</text>
</comment>
<reference evidence="1" key="1">
    <citation type="submission" date="2023-04" db="EMBL/GenBank/DDBJ databases">
        <title>Chromosome-level genome of Chaenocephalus aceratus.</title>
        <authorList>
            <person name="Park H."/>
        </authorList>
    </citation>
    <scope>NUCLEOTIDE SEQUENCE</scope>
    <source>
        <strain evidence="1">DE</strain>
        <tissue evidence="1">Muscle</tissue>
    </source>
</reference>
<keyword evidence="1" id="KW-0378">Hydrolase</keyword>
<keyword evidence="2" id="KW-1185">Reference proteome</keyword>
<dbReference type="GO" id="GO:0008233">
    <property type="term" value="F:peptidase activity"/>
    <property type="evidence" value="ECO:0007669"/>
    <property type="project" value="UniProtKB-KW"/>
</dbReference>
<sequence>MWINRLLVWSILTWIVSFIVHAITQILQYSAAKLFQLRFHLSKPPPALHHLDIAHHARRKYIHRGSRRSCNFDDTKPIRSFCSSNPRPARRSTGRSIDHSSLANLARVSTLHKTQ</sequence>
<protein>
    <submittedName>
        <fullName evidence="1">Protease HtpX like</fullName>
    </submittedName>
</protein>
<proteinExistence type="predicted"/>